<dbReference type="EMBL" id="ADCP02000001">
    <property type="protein sequence ID" value="EFV44766.1"/>
    <property type="molecule type" value="Genomic_DNA"/>
</dbReference>
<dbReference type="HOGENOM" id="CLU_151807_0_0_7"/>
<protein>
    <submittedName>
        <fullName evidence="3">Uncharacterized protein</fullName>
    </submittedName>
</protein>
<dbReference type="RefSeq" id="WP_005026269.1">
    <property type="nucleotide sequence ID" value="NZ_KE150238.1"/>
</dbReference>
<dbReference type="Proteomes" id="UP000006034">
    <property type="component" value="Unassembled WGS sequence"/>
</dbReference>
<comment type="caution">
    <text evidence="3">The sequence shown here is derived from an EMBL/GenBank/DDBJ whole genome shotgun (WGS) entry which is preliminary data.</text>
</comment>
<evidence type="ECO:0000313" key="3">
    <source>
        <dbReference type="EMBL" id="EFV44766.1"/>
    </source>
</evidence>
<keyword evidence="4" id="KW-1185">Reference proteome</keyword>
<feature type="signal peptide" evidence="2">
    <location>
        <begin position="1"/>
        <end position="18"/>
    </location>
</feature>
<dbReference type="eggNOG" id="ENOG5030M3D">
    <property type="taxonomic scope" value="Bacteria"/>
</dbReference>
<dbReference type="GeneID" id="78086393"/>
<evidence type="ECO:0000313" key="4">
    <source>
        <dbReference type="Proteomes" id="UP000006034"/>
    </source>
</evidence>
<feature type="coiled-coil region" evidence="1">
    <location>
        <begin position="65"/>
        <end position="92"/>
    </location>
</feature>
<dbReference type="AlphaFoldDB" id="E5Y4Z9"/>
<gene>
    <name evidence="3" type="ORF">HMPREF0179_01262</name>
</gene>
<proteinExistence type="predicted"/>
<accession>E5Y4Z9</accession>
<organism evidence="3 4">
    <name type="scientific">Bilophila wadsworthia (strain 3_1_6)</name>
    <dbReference type="NCBI Taxonomy" id="563192"/>
    <lineage>
        <taxon>Bacteria</taxon>
        <taxon>Pseudomonadati</taxon>
        <taxon>Thermodesulfobacteriota</taxon>
        <taxon>Desulfovibrionia</taxon>
        <taxon>Desulfovibrionales</taxon>
        <taxon>Desulfovibrionaceae</taxon>
        <taxon>Bilophila</taxon>
    </lineage>
</organism>
<dbReference type="OrthoDB" id="5458775at2"/>
<evidence type="ECO:0000256" key="2">
    <source>
        <dbReference type="SAM" id="SignalP"/>
    </source>
</evidence>
<sequence length="93" mass="10676">MRTLLMLPLLLLPFTAQAASLLPGGDYPAPDCRSPLRPLPGDSPMDWRMYRSDMEAYRQCVEAYLATARQDAERIRKRMEKAVREYNEESGNL</sequence>
<name>E5Y4Z9_BILW3</name>
<reference evidence="3 4" key="1">
    <citation type="submission" date="2010-10" db="EMBL/GenBank/DDBJ databases">
        <authorList>
            <consortium name="The Broad Institute Genome Sequencing Platform"/>
            <person name="Ward D."/>
            <person name="Earl A."/>
            <person name="Feldgarden M."/>
            <person name="Young S.K."/>
            <person name="Gargeya S."/>
            <person name="Zeng Q."/>
            <person name="Alvarado L."/>
            <person name="Berlin A."/>
            <person name="Bochicchio J."/>
            <person name="Chapman S.B."/>
            <person name="Chen Z."/>
            <person name="Freedman E."/>
            <person name="Gellesch M."/>
            <person name="Goldberg J."/>
            <person name="Griggs A."/>
            <person name="Gujja S."/>
            <person name="Heilman E."/>
            <person name="Heiman D."/>
            <person name="Howarth C."/>
            <person name="Mehta T."/>
            <person name="Neiman D."/>
            <person name="Pearson M."/>
            <person name="Roberts A."/>
            <person name="Saif S."/>
            <person name="Shea T."/>
            <person name="Shenoy N."/>
            <person name="Sisk P."/>
            <person name="Stolte C."/>
            <person name="Sykes S."/>
            <person name="White J."/>
            <person name="Yandava C."/>
            <person name="Allen-Vercoe E."/>
            <person name="Sibley C."/>
            <person name="Ambrose C.E."/>
            <person name="Strauss J."/>
            <person name="Daigneault M."/>
            <person name="Haas B."/>
            <person name="Nusbaum C."/>
            <person name="Birren B."/>
        </authorList>
    </citation>
    <scope>NUCLEOTIDE SEQUENCE [LARGE SCALE GENOMIC DNA]</scope>
    <source>
        <strain evidence="3 4">3_1_6</strain>
    </source>
</reference>
<dbReference type="STRING" id="563192.HMPREF0179_01262"/>
<feature type="chain" id="PRO_5003202982" evidence="2">
    <location>
        <begin position="19"/>
        <end position="93"/>
    </location>
</feature>
<keyword evidence="2" id="KW-0732">Signal</keyword>
<reference evidence="3 4" key="2">
    <citation type="submission" date="2013-04" db="EMBL/GenBank/DDBJ databases">
        <title>The Genome Sequence of Bilophila wadsworthia 3_1_6.</title>
        <authorList>
            <consortium name="The Broad Institute Genomics Platform"/>
            <person name="Earl A."/>
            <person name="Ward D."/>
            <person name="Feldgarden M."/>
            <person name="Gevers D."/>
            <person name="Sibley C."/>
            <person name="Strauss J."/>
            <person name="Allen-Vercoe E."/>
            <person name="Walker B."/>
            <person name="Young S."/>
            <person name="Zeng Q."/>
            <person name="Gargeya S."/>
            <person name="Fitzgerald M."/>
            <person name="Haas B."/>
            <person name="Abouelleil A."/>
            <person name="Allen A.W."/>
            <person name="Alvarado L."/>
            <person name="Arachchi H.M."/>
            <person name="Berlin A.M."/>
            <person name="Chapman S.B."/>
            <person name="Gainer-Dewar J."/>
            <person name="Goldberg J."/>
            <person name="Griggs A."/>
            <person name="Gujja S."/>
            <person name="Hansen M."/>
            <person name="Howarth C."/>
            <person name="Imamovic A."/>
            <person name="Ireland A."/>
            <person name="Larimer J."/>
            <person name="McCowan C."/>
            <person name="Murphy C."/>
            <person name="Pearson M."/>
            <person name="Poon T.W."/>
            <person name="Priest M."/>
            <person name="Roberts A."/>
            <person name="Saif S."/>
            <person name="Shea T."/>
            <person name="Sisk P."/>
            <person name="Sykes S."/>
            <person name="Wortman J."/>
            <person name="Nusbaum C."/>
            <person name="Birren B."/>
        </authorList>
    </citation>
    <scope>NUCLEOTIDE SEQUENCE [LARGE SCALE GENOMIC DNA]</scope>
    <source>
        <strain evidence="3 4">3_1_6</strain>
    </source>
</reference>
<evidence type="ECO:0000256" key="1">
    <source>
        <dbReference type="SAM" id="Coils"/>
    </source>
</evidence>
<keyword evidence="1" id="KW-0175">Coiled coil</keyword>